<evidence type="ECO:0000256" key="2">
    <source>
        <dbReference type="ARBA" id="ARBA00004196"/>
    </source>
</evidence>
<comment type="subcellular location">
    <subcellularLocation>
        <location evidence="2">Cell envelope</location>
    </subcellularLocation>
</comment>
<gene>
    <name evidence="12" type="ORF">OFY17_10610</name>
</gene>
<keyword evidence="8" id="KW-1133">Transmembrane helix</keyword>
<evidence type="ECO:0000313" key="13">
    <source>
        <dbReference type="Proteomes" id="UP001209713"/>
    </source>
</evidence>
<comment type="cofactor">
    <cofactor evidence="1">
        <name>Zn(2+)</name>
        <dbReference type="ChEBI" id="CHEBI:29105"/>
    </cofactor>
</comment>
<evidence type="ECO:0000256" key="3">
    <source>
        <dbReference type="ARBA" id="ARBA00022670"/>
    </source>
</evidence>
<feature type="transmembrane region" description="Helical" evidence="8">
    <location>
        <begin position="12"/>
        <end position="33"/>
    </location>
</feature>
<evidence type="ECO:0000256" key="4">
    <source>
        <dbReference type="ARBA" id="ARBA00022723"/>
    </source>
</evidence>
<feature type="domain" description="Opacity-associated protein A LysM-like" evidence="10">
    <location>
        <begin position="96"/>
        <end position="177"/>
    </location>
</feature>
<keyword evidence="8" id="KW-0472">Membrane</keyword>
<dbReference type="PANTHER" id="PTHR21666">
    <property type="entry name" value="PEPTIDASE-RELATED"/>
    <property type="match status" value="1"/>
</dbReference>
<evidence type="ECO:0000259" key="9">
    <source>
        <dbReference type="Pfam" id="PF01551"/>
    </source>
</evidence>
<dbReference type="Pfam" id="PF04225">
    <property type="entry name" value="LysM_OapA"/>
    <property type="match status" value="1"/>
</dbReference>
<evidence type="ECO:0000313" key="12">
    <source>
        <dbReference type="EMBL" id="MCV2403332.1"/>
    </source>
</evidence>
<dbReference type="EMBL" id="JAOVZB010000004">
    <property type="protein sequence ID" value="MCV2403332.1"/>
    <property type="molecule type" value="Genomic_DNA"/>
</dbReference>
<feature type="domain" description="M23ase beta-sheet core" evidence="9">
    <location>
        <begin position="319"/>
        <end position="413"/>
    </location>
</feature>
<keyword evidence="5" id="KW-0378">Hydrolase</keyword>
<protein>
    <submittedName>
        <fullName evidence="12">Peptidoglycan DD-metalloendopeptidase family protein</fullName>
    </submittedName>
</protein>
<dbReference type="Pfam" id="PF19425">
    <property type="entry name" value="Csd3_N2"/>
    <property type="match status" value="1"/>
</dbReference>
<evidence type="ECO:0000256" key="8">
    <source>
        <dbReference type="SAM" id="Phobius"/>
    </source>
</evidence>
<sequence length="452" mass="50186">MQLIKKRLSRQYTSTVIWLVVYACTFGVLLLTYKAMVPSAQPFKSDLLPSVAEATLNEGEVDSSALPPSSLTADTPSEESLLKQVQISPIERPLMEYSIKSGDSLERIFKRLGLSLSSLYAVLEADQEFLVLEPLKIKDEFTFQLDVHGELMVLTRHVNPSKSISYVRHAAGGFYYEENIKPISYRMNVLHGAVEGSFYASLKRLDLSSVNIATLREILAQKVNVDEISKEGGEIDLVTTQGHINGVEVGGAQLDAIQIRTSYNGEVFSAFLHSDGRFYDVDGMSLTPSLRRWPTSQEYRVSSPFNDKRLHPITSRISPHNGVDLATPTGTQVLATGDGVVTRVERHRYAGQFIEVDYAGPYGARFLHLNKTLVKKGQKVSRGQVIALSGNTGRSTGPHLHYELHIKGSPVNPMTADIPNTFSIPTESKAEFDRNVTQSLRMMANKEIAYYQ</sequence>
<evidence type="ECO:0000256" key="1">
    <source>
        <dbReference type="ARBA" id="ARBA00001947"/>
    </source>
</evidence>
<accession>A0ABT2YTW2</accession>
<evidence type="ECO:0000256" key="7">
    <source>
        <dbReference type="ARBA" id="ARBA00023049"/>
    </source>
</evidence>
<keyword evidence="13" id="KW-1185">Reference proteome</keyword>
<dbReference type="InterPro" id="IPR016047">
    <property type="entry name" value="M23ase_b-sheet_dom"/>
</dbReference>
<dbReference type="InterPro" id="IPR050570">
    <property type="entry name" value="Cell_wall_metabolism_enzyme"/>
</dbReference>
<dbReference type="PANTHER" id="PTHR21666:SF292">
    <property type="entry name" value="MUREIN DD-ENDOPEPTIDASE MEPM"/>
    <property type="match status" value="1"/>
</dbReference>
<keyword evidence="3" id="KW-0645">Protease</keyword>
<dbReference type="Proteomes" id="UP001209713">
    <property type="component" value="Unassembled WGS sequence"/>
</dbReference>
<dbReference type="InterPro" id="IPR011055">
    <property type="entry name" value="Dup_hybrid_motif"/>
</dbReference>
<keyword evidence="6" id="KW-0862">Zinc</keyword>
<keyword evidence="8" id="KW-0812">Transmembrane</keyword>
<evidence type="ECO:0000259" key="11">
    <source>
        <dbReference type="Pfam" id="PF19425"/>
    </source>
</evidence>
<comment type="caution">
    <text evidence="12">The sequence shown here is derived from an EMBL/GenBank/DDBJ whole genome shotgun (WGS) entry which is preliminary data.</text>
</comment>
<dbReference type="Gene3D" id="2.70.70.10">
    <property type="entry name" value="Glucose Permease (Domain IIA)"/>
    <property type="match status" value="1"/>
</dbReference>
<evidence type="ECO:0000259" key="10">
    <source>
        <dbReference type="Pfam" id="PF04225"/>
    </source>
</evidence>
<dbReference type="InterPro" id="IPR045834">
    <property type="entry name" value="Csd3_N2"/>
</dbReference>
<dbReference type="RefSeq" id="WP_263530706.1">
    <property type="nucleotide sequence ID" value="NZ_JAOVZB010000004.1"/>
</dbReference>
<dbReference type="Gene3D" id="3.10.450.350">
    <property type="match status" value="2"/>
</dbReference>
<dbReference type="CDD" id="cd12797">
    <property type="entry name" value="M23_peptidase"/>
    <property type="match status" value="1"/>
</dbReference>
<keyword evidence="4" id="KW-0479">Metal-binding</keyword>
<keyword evidence="7" id="KW-0482">Metalloprotease</keyword>
<reference evidence="12 13" key="1">
    <citation type="submission" date="2022-10" db="EMBL/GenBank/DDBJ databases">
        <title>Marinomonas transparenta sp. nov. and Marinomonas sargassi sp. nov., isolated from marine alga (Sargassum natans (L.) Gaillon).</title>
        <authorList>
            <person name="Wang Y."/>
        </authorList>
    </citation>
    <scope>NUCLEOTIDE SEQUENCE [LARGE SCALE GENOMIC DNA]</scope>
    <source>
        <strain evidence="12 13">C2222</strain>
    </source>
</reference>
<name>A0ABT2YTW2_9GAMM</name>
<dbReference type="SUPFAM" id="SSF51261">
    <property type="entry name" value="Duplicated hybrid motif"/>
    <property type="match status" value="1"/>
</dbReference>
<dbReference type="PROSITE" id="PS51257">
    <property type="entry name" value="PROKAR_LIPOPROTEIN"/>
    <property type="match status" value="1"/>
</dbReference>
<feature type="domain" description="Csd3-like second N-terminal" evidence="11">
    <location>
        <begin position="185"/>
        <end position="306"/>
    </location>
</feature>
<organism evidence="12 13">
    <name type="scientific">Marinomonas sargassi</name>
    <dbReference type="NCBI Taxonomy" id="2984494"/>
    <lineage>
        <taxon>Bacteria</taxon>
        <taxon>Pseudomonadati</taxon>
        <taxon>Pseudomonadota</taxon>
        <taxon>Gammaproteobacteria</taxon>
        <taxon>Oceanospirillales</taxon>
        <taxon>Oceanospirillaceae</taxon>
        <taxon>Marinomonas</taxon>
    </lineage>
</organism>
<dbReference type="InterPro" id="IPR007340">
    <property type="entry name" value="LysM_Opacity-associatedA"/>
</dbReference>
<evidence type="ECO:0000256" key="5">
    <source>
        <dbReference type="ARBA" id="ARBA00022801"/>
    </source>
</evidence>
<dbReference type="Pfam" id="PF01551">
    <property type="entry name" value="Peptidase_M23"/>
    <property type="match status" value="1"/>
</dbReference>
<evidence type="ECO:0000256" key="6">
    <source>
        <dbReference type="ARBA" id="ARBA00022833"/>
    </source>
</evidence>
<proteinExistence type="predicted"/>